<evidence type="ECO:0000313" key="10">
    <source>
        <dbReference type="Ensembl" id="ENSNNAP00000002076.1"/>
    </source>
</evidence>
<feature type="region of interest" description="Disordered" evidence="8">
    <location>
        <begin position="514"/>
        <end position="563"/>
    </location>
</feature>
<accession>A0A8C6X1K0</accession>
<keyword evidence="7" id="KW-0175">Coiled coil</keyword>
<comment type="similarity">
    <text evidence="3">Belongs to the ADRM1 family.</text>
</comment>
<dbReference type="Ensembl" id="ENSNNAT00000002180.1">
    <property type="protein sequence ID" value="ENSNNAP00000002076.1"/>
    <property type="gene ID" value="ENSNNAG00000001451.1"/>
</dbReference>
<dbReference type="AlphaFoldDB" id="A0A8C6X1K0"/>
<evidence type="ECO:0000256" key="5">
    <source>
        <dbReference type="ARBA" id="ARBA00022942"/>
    </source>
</evidence>
<evidence type="ECO:0000313" key="11">
    <source>
        <dbReference type="Proteomes" id="UP000694559"/>
    </source>
</evidence>
<keyword evidence="5" id="KW-0647">Proteasome</keyword>
<dbReference type="Proteomes" id="UP000694559">
    <property type="component" value="Unplaced"/>
</dbReference>
<dbReference type="OrthoDB" id="340431at2759"/>
<evidence type="ECO:0000256" key="7">
    <source>
        <dbReference type="SAM" id="Coils"/>
    </source>
</evidence>
<dbReference type="PANTHER" id="PTHR12225">
    <property type="entry name" value="ADHESION REGULATING MOLECULE 1 110 KDA CELL MEMBRANE GLYCOPROTEIN"/>
    <property type="match status" value="1"/>
</dbReference>
<evidence type="ECO:0000259" key="9">
    <source>
        <dbReference type="PROSITE" id="PS51917"/>
    </source>
</evidence>
<keyword evidence="11" id="KW-1185">Reference proteome</keyword>
<protein>
    <submittedName>
        <fullName evidence="10">ADRM1 26S proteasome ubiquitin receptor</fullName>
    </submittedName>
</protein>
<dbReference type="GO" id="GO:0005737">
    <property type="term" value="C:cytoplasm"/>
    <property type="evidence" value="ECO:0007669"/>
    <property type="project" value="UniProtKB-SubCell"/>
</dbReference>
<keyword evidence="4" id="KW-0963">Cytoplasm</keyword>
<reference evidence="10" key="1">
    <citation type="submission" date="2025-08" db="UniProtKB">
        <authorList>
            <consortium name="Ensembl"/>
        </authorList>
    </citation>
    <scope>IDENTIFICATION</scope>
</reference>
<feature type="domain" description="Pru" evidence="9">
    <location>
        <begin position="17"/>
        <end position="130"/>
    </location>
</feature>
<sequence length="563" mass="64268">MSSGALFPTLVPGSRGSSSKYLVEFRAGKMSLKGSTVTPDKRKGLVYIQQTDDSLIHFCWKDRTSGNVEDDLIIFPDDCEFKRVSQCTTGRVYVLKFKAGSKRLFFWMQEPKTEKDEEHCRKVNEYLNNPPMPGALGGSGSGGHELSALGGEGGLQSLLGNMSHNQLMQLIGPTGLGGLGGLGALTGPGLASLLGSGGPPTSSSSSRPAVPKVPFSRGNLTFWFFPEDVSLLIKEASSAASSPSSQRSVESMLGLEESNSFQNIQAMLQSIQEGLVKIQETLVKNHEEIRNEMGKLRGEIRKIGEKTGNFQQMKAKNEQRVQKMEEKEQTEKKVEKVAQVNKGLEEMVIVLEMEKAAYFLKFQNIKEEKGEDLMDVMTELLAGALQKTKQEVQEEIGETFRIHTNYTRRHKLPREVHVRFTKKTLRDEILKRSRDKPLKYKRKEMVTLKQVPRKVRDQRRQYQFLTTQLIKYNVIFRWLIPEGILVIWQNKRFRLDSLDKAYEFFDHHFVASEEQESREEIESKRQEEIKAEEKCMQQKESENEKRMSRTRRWKSKRTEGDKN</sequence>
<feature type="coiled-coil region" evidence="7">
    <location>
        <begin position="286"/>
        <end position="347"/>
    </location>
</feature>
<dbReference type="PANTHER" id="PTHR12225:SF0">
    <property type="entry name" value="PROTEASOMAL UBIQUITIN RECEPTOR ADRM1"/>
    <property type="match status" value="1"/>
</dbReference>
<evidence type="ECO:0000256" key="3">
    <source>
        <dbReference type="ARBA" id="ARBA00009216"/>
    </source>
</evidence>
<dbReference type="InterPro" id="IPR006773">
    <property type="entry name" value="Rpn13/ADRM1"/>
</dbReference>
<dbReference type="Gene3D" id="2.30.29.70">
    <property type="entry name" value="Proteasomal ubiquitin receptor Rpn13/ADRM1"/>
    <property type="match status" value="1"/>
</dbReference>
<evidence type="ECO:0000256" key="1">
    <source>
        <dbReference type="ARBA" id="ARBA00004123"/>
    </source>
</evidence>
<reference evidence="10" key="2">
    <citation type="submission" date="2025-09" db="UniProtKB">
        <authorList>
            <consortium name="Ensembl"/>
        </authorList>
    </citation>
    <scope>IDENTIFICATION</scope>
</reference>
<dbReference type="Pfam" id="PF04683">
    <property type="entry name" value="Rpn13_ADRM1_Pru"/>
    <property type="match status" value="1"/>
</dbReference>
<gene>
    <name evidence="10" type="primary">ADRM1</name>
</gene>
<keyword evidence="6" id="KW-0539">Nucleus</keyword>
<dbReference type="FunFam" id="2.30.29.70:FF:000001">
    <property type="entry name" value="Proteasomal ubiquitin receptor ADRM1"/>
    <property type="match status" value="1"/>
</dbReference>
<dbReference type="GO" id="GO:0008541">
    <property type="term" value="C:proteasome regulatory particle, lid subcomplex"/>
    <property type="evidence" value="ECO:0007669"/>
    <property type="project" value="TreeGrafter"/>
</dbReference>
<dbReference type="GeneTree" id="ENSGT00390000013839"/>
<dbReference type="GO" id="GO:0070628">
    <property type="term" value="F:proteasome binding"/>
    <property type="evidence" value="ECO:0007669"/>
    <property type="project" value="TreeGrafter"/>
</dbReference>
<dbReference type="InterPro" id="IPR044868">
    <property type="entry name" value="Rpn13/ADRM1_Pru"/>
</dbReference>
<dbReference type="InterPro" id="IPR038633">
    <property type="entry name" value="Rpn13/ADRM1_Pru_sf"/>
</dbReference>
<evidence type="ECO:0000256" key="2">
    <source>
        <dbReference type="ARBA" id="ARBA00004496"/>
    </source>
</evidence>
<feature type="compositionally biased region" description="Basic and acidic residues" evidence="8">
    <location>
        <begin position="518"/>
        <end position="547"/>
    </location>
</feature>
<evidence type="ECO:0000256" key="4">
    <source>
        <dbReference type="ARBA" id="ARBA00022490"/>
    </source>
</evidence>
<dbReference type="GO" id="GO:0005634">
    <property type="term" value="C:nucleus"/>
    <property type="evidence" value="ECO:0007669"/>
    <property type="project" value="UniProtKB-SubCell"/>
</dbReference>
<dbReference type="PROSITE" id="PS51917">
    <property type="entry name" value="PRU"/>
    <property type="match status" value="1"/>
</dbReference>
<dbReference type="CDD" id="cd13314">
    <property type="entry name" value="PH_Rpn13"/>
    <property type="match status" value="1"/>
</dbReference>
<proteinExistence type="inferred from homology"/>
<name>A0A8C6X1K0_NAJNA</name>
<dbReference type="Gene3D" id="3.30.70.1820">
    <property type="entry name" value="L1 transposable element, RRM domain"/>
    <property type="match status" value="1"/>
</dbReference>
<organism evidence="10 11">
    <name type="scientific">Naja naja</name>
    <name type="common">Indian cobra</name>
    <dbReference type="NCBI Taxonomy" id="35670"/>
    <lineage>
        <taxon>Eukaryota</taxon>
        <taxon>Metazoa</taxon>
        <taxon>Chordata</taxon>
        <taxon>Craniata</taxon>
        <taxon>Vertebrata</taxon>
        <taxon>Euteleostomi</taxon>
        <taxon>Lepidosauria</taxon>
        <taxon>Squamata</taxon>
        <taxon>Bifurcata</taxon>
        <taxon>Unidentata</taxon>
        <taxon>Episquamata</taxon>
        <taxon>Toxicofera</taxon>
        <taxon>Serpentes</taxon>
        <taxon>Colubroidea</taxon>
        <taxon>Elapidae</taxon>
        <taxon>Elapinae</taxon>
        <taxon>Naja</taxon>
    </lineage>
</organism>
<evidence type="ECO:0000256" key="8">
    <source>
        <dbReference type="SAM" id="MobiDB-lite"/>
    </source>
</evidence>
<comment type="subcellular location">
    <subcellularLocation>
        <location evidence="2">Cytoplasm</location>
    </subcellularLocation>
    <subcellularLocation>
        <location evidence="1">Nucleus</location>
    </subcellularLocation>
</comment>
<evidence type="ECO:0000256" key="6">
    <source>
        <dbReference type="ARBA" id="ARBA00023242"/>
    </source>
</evidence>
<dbReference type="GO" id="GO:0061133">
    <property type="term" value="F:endopeptidase activator activity"/>
    <property type="evidence" value="ECO:0007669"/>
    <property type="project" value="TreeGrafter"/>
</dbReference>